<evidence type="ECO:0000256" key="3">
    <source>
        <dbReference type="ARBA" id="ARBA00022989"/>
    </source>
</evidence>
<reference evidence="7 8" key="1">
    <citation type="journal article" date="2015" name="Genome Biol. Evol.">
        <title>Phylogenomic analyses indicate that early fungi evolved digesting cell walls of algal ancestors of land plants.</title>
        <authorList>
            <person name="Chang Y."/>
            <person name="Wang S."/>
            <person name="Sekimoto S."/>
            <person name="Aerts A.L."/>
            <person name="Choi C."/>
            <person name="Clum A."/>
            <person name="LaButti K.M."/>
            <person name="Lindquist E.A."/>
            <person name="Yee Ngan C."/>
            <person name="Ohm R.A."/>
            <person name="Salamov A.A."/>
            <person name="Grigoriev I.V."/>
            <person name="Spatafora J.W."/>
            <person name="Berbee M.L."/>
        </authorList>
    </citation>
    <scope>NUCLEOTIDE SEQUENCE [LARGE SCALE GENOMIC DNA]</scope>
    <source>
        <strain evidence="7 8">JEL478</strain>
    </source>
</reference>
<accession>A0A139A4M1</accession>
<evidence type="ECO:0000256" key="1">
    <source>
        <dbReference type="ARBA" id="ARBA00004141"/>
    </source>
</evidence>
<name>A0A139A4M1_GONPJ</name>
<evidence type="ECO:0000313" key="7">
    <source>
        <dbReference type="EMBL" id="KXS11558.1"/>
    </source>
</evidence>
<dbReference type="EMBL" id="KQ965800">
    <property type="protein sequence ID" value="KXS11558.1"/>
    <property type="molecule type" value="Genomic_DNA"/>
</dbReference>
<evidence type="ECO:0000256" key="5">
    <source>
        <dbReference type="SAM" id="Phobius"/>
    </source>
</evidence>
<evidence type="ECO:0000259" key="6">
    <source>
        <dbReference type="PROSITE" id="PS51380"/>
    </source>
</evidence>
<feature type="domain" description="EXS" evidence="6">
    <location>
        <begin position="62"/>
        <end position="229"/>
    </location>
</feature>
<keyword evidence="3 5" id="KW-1133">Transmembrane helix</keyword>
<dbReference type="PROSITE" id="PS51380">
    <property type="entry name" value="EXS"/>
    <property type="match status" value="1"/>
</dbReference>
<dbReference type="PANTHER" id="PTHR10783:SF46">
    <property type="entry name" value="PROTEIN ERD1 HOMOLOG 2"/>
    <property type="match status" value="1"/>
</dbReference>
<dbReference type="PANTHER" id="PTHR10783">
    <property type="entry name" value="XENOTROPIC AND POLYTROPIC RETROVIRUS RECEPTOR 1-RELATED"/>
    <property type="match status" value="1"/>
</dbReference>
<dbReference type="Proteomes" id="UP000070544">
    <property type="component" value="Unassembled WGS sequence"/>
</dbReference>
<organism evidence="7 8">
    <name type="scientific">Gonapodya prolifera (strain JEL478)</name>
    <name type="common">Monoblepharis prolifera</name>
    <dbReference type="NCBI Taxonomy" id="1344416"/>
    <lineage>
        <taxon>Eukaryota</taxon>
        <taxon>Fungi</taxon>
        <taxon>Fungi incertae sedis</taxon>
        <taxon>Chytridiomycota</taxon>
        <taxon>Chytridiomycota incertae sedis</taxon>
        <taxon>Monoblepharidomycetes</taxon>
        <taxon>Monoblepharidales</taxon>
        <taxon>Gonapodyaceae</taxon>
        <taxon>Gonapodya</taxon>
    </lineage>
</organism>
<dbReference type="InterPro" id="IPR004342">
    <property type="entry name" value="EXS_C"/>
</dbReference>
<evidence type="ECO:0000256" key="2">
    <source>
        <dbReference type="ARBA" id="ARBA00022692"/>
    </source>
</evidence>
<dbReference type="GO" id="GO:0016020">
    <property type="term" value="C:membrane"/>
    <property type="evidence" value="ECO:0007669"/>
    <property type="project" value="UniProtKB-SubCell"/>
</dbReference>
<dbReference type="AlphaFoldDB" id="A0A139A4M1"/>
<dbReference type="Pfam" id="PF03124">
    <property type="entry name" value="EXS"/>
    <property type="match status" value="1"/>
</dbReference>
<evidence type="ECO:0000256" key="4">
    <source>
        <dbReference type="ARBA" id="ARBA00023136"/>
    </source>
</evidence>
<feature type="transmembrane region" description="Helical" evidence="5">
    <location>
        <begin position="150"/>
        <end position="167"/>
    </location>
</feature>
<evidence type="ECO:0000313" key="8">
    <source>
        <dbReference type="Proteomes" id="UP000070544"/>
    </source>
</evidence>
<comment type="subcellular location">
    <subcellularLocation>
        <location evidence="1">Membrane</location>
        <topology evidence="1">Multi-pass membrane protein</topology>
    </subcellularLocation>
</comment>
<keyword evidence="8" id="KW-1185">Reference proteome</keyword>
<dbReference type="OrthoDB" id="2159384at2759"/>
<proteinExistence type="predicted"/>
<keyword evidence="4 5" id="KW-0472">Membrane</keyword>
<protein>
    <recommendedName>
        <fullName evidence="6">EXS domain-containing protein</fullName>
    </recommendedName>
</protein>
<sequence>MKKQRQQFLDVLLRSCNPVLYRPVQFSDVLVMDILCSFSRVFGDFHLSTSEMFGFGSASEKPPWRAYDLIFTLVASLPPLIRFRQCMSQYLLLPTGHPHRHRQLANAMKYLVSLGPILSASCVAQAESKAREAEDAAGQIAAFKTMRTTVIIWLVANVLSSVYGYWWDVRIGWKLGRWPTPTSRDRSTRLVARTNMLDDSIPLPPSPQPTQWFPPLLRERLLFSLHLLY</sequence>
<keyword evidence="2 5" id="KW-0812">Transmembrane</keyword>
<gene>
    <name evidence="7" type="ORF">M427DRAFT_435485</name>
</gene>
<dbReference type="GO" id="GO:0005737">
    <property type="term" value="C:cytoplasm"/>
    <property type="evidence" value="ECO:0007669"/>
    <property type="project" value="TreeGrafter"/>
</dbReference>